<dbReference type="AlphaFoldDB" id="A0AAN8T9J6"/>
<name>A0AAN8T9J6_SOLBU</name>
<reference evidence="1 2" key="1">
    <citation type="submission" date="2024-02" db="EMBL/GenBank/DDBJ databases">
        <title>de novo genome assembly of Solanum bulbocastanum strain 11H21.</title>
        <authorList>
            <person name="Hosaka A.J."/>
        </authorList>
    </citation>
    <scope>NUCLEOTIDE SEQUENCE [LARGE SCALE GENOMIC DNA]</scope>
    <source>
        <tissue evidence="1">Young leaves</tissue>
    </source>
</reference>
<dbReference type="InterPro" id="IPR036047">
    <property type="entry name" value="F-box-like_dom_sf"/>
</dbReference>
<comment type="caution">
    <text evidence="1">The sequence shown here is derived from an EMBL/GenBank/DDBJ whole genome shotgun (WGS) entry which is preliminary data.</text>
</comment>
<accession>A0AAN8T9J6</accession>
<dbReference type="Proteomes" id="UP001371456">
    <property type="component" value="Unassembled WGS sequence"/>
</dbReference>
<organism evidence="1 2">
    <name type="scientific">Solanum bulbocastanum</name>
    <name type="common">Wild potato</name>
    <dbReference type="NCBI Taxonomy" id="147425"/>
    <lineage>
        <taxon>Eukaryota</taxon>
        <taxon>Viridiplantae</taxon>
        <taxon>Streptophyta</taxon>
        <taxon>Embryophyta</taxon>
        <taxon>Tracheophyta</taxon>
        <taxon>Spermatophyta</taxon>
        <taxon>Magnoliopsida</taxon>
        <taxon>eudicotyledons</taxon>
        <taxon>Gunneridae</taxon>
        <taxon>Pentapetalae</taxon>
        <taxon>asterids</taxon>
        <taxon>lamiids</taxon>
        <taxon>Solanales</taxon>
        <taxon>Solanaceae</taxon>
        <taxon>Solanoideae</taxon>
        <taxon>Solaneae</taxon>
        <taxon>Solanum</taxon>
    </lineage>
</organism>
<proteinExistence type="predicted"/>
<gene>
    <name evidence="1" type="ORF">RDI58_023415</name>
</gene>
<dbReference type="EMBL" id="JBANQN010000009">
    <property type="protein sequence ID" value="KAK6781231.1"/>
    <property type="molecule type" value="Genomic_DNA"/>
</dbReference>
<sequence>MEAYDILFPIIIRLPVKSLLRFQSVSKS</sequence>
<protein>
    <submittedName>
        <fullName evidence="1">Uncharacterized protein</fullName>
    </submittedName>
</protein>
<evidence type="ECO:0000313" key="1">
    <source>
        <dbReference type="EMBL" id="KAK6781231.1"/>
    </source>
</evidence>
<keyword evidence="2" id="KW-1185">Reference proteome</keyword>
<dbReference type="SUPFAM" id="SSF81383">
    <property type="entry name" value="F-box domain"/>
    <property type="match status" value="1"/>
</dbReference>
<evidence type="ECO:0000313" key="2">
    <source>
        <dbReference type="Proteomes" id="UP001371456"/>
    </source>
</evidence>